<keyword evidence="3" id="KW-1185">Reference proteome</keyword>
<evidence type="ECO:0000313" key="2">
    <source>
        <dbReference type="EMBL" id="GBL77378.1"/>
    </source>
</evidence>
<name>A0A4Y2AC82_ARAVE</name>
<dbReference type="Proteomes" id="UP000499080">
    <property type="component" value="Unassembled WGS sequence"/>
</dbReference>
<sequence>MAFQLHYTPGSQPSPKDQNLGFDTAYLPWEGGKEPTPTRSTRKGVRPLAGRCLGNVTGSRGGLVVRCRYRSCRIPGSKLDSTEDPSGPFHVKSYVGTKRHPAGVVRKFGEGVPAQVSFSSSDQGSKLRGPSQNSTRVASRWVVNITKLTAMVETISAPASSFQE</sequence>
<comment type="caution">
    <text evidence="2">The sequence shown here is derived from an EMBL/GenBank/DDBJ whole genome shotgun (WGS) entry which is preliminary data.</text>
</comment>
<accession>A0A4Y2AC82</accession>
<evidence type="ECO:0000256" key="1">
    <source>
        <dbReference type="SAM" id="MobiDB-lite"/>
    </source>
</evidence>
<protein>
    <submittedName>
        <fullName evidence="2">Uncharacterized protein</fullName>
    </submittedName>
</protein>
<gene>
    <name evidence="2" type="ORF">AVEN_41793_1</name>
</gene>
<reference evidence="2 3" key="1">
    <citation type="journal article" date="2019" name="Sci. Rep.">
        <title>Orb-weaving spider Araneus ventricosus genome elucidates the spidroin gene catalogue.</title>
        <authorList>
            <person name="Kono N."/>
            <person name="Nakamura H."/>
            <person name="Ohtoshi R."/>
            <person name="Moran D.A.P."/>
            <person name="Shinohara A."/>
            <person name="Yoshida Y."/>
            <person name="Fujiwara M."/>
            <person name="Mori M."/>
            <person name="Tomita M."/>
            <person name="Arakawa K."/>
        </authorList>
    </citation>
    <scope>NUCLEOTIDE SEQUENCE [LARGE SCALE GENOMIC DNA]</scope>
</reference>
<feature type="region of interest" description="Disordered" evidence="1">
    <location>
        <begin position="1"/>
        <end position="23"/>
    </location>
</feature>
<proteinExistence type="predicted"/>
<dbReference type="AlphaFoldDB" id="A0A4Y2AC82"/>
<organism evidence="2 3">
    <name type="scientific">Araneus ventricosus</name>
    <name type="common">Orbweaver spider</name>
    <name type="synonym">Epeira ventricosa</name>
    <dbReference type="NCBI Taxonomy" id="182803"/>
    <lineage>
        <taxon>Eukaryota</taxon>
        <taxon>Metazoa</taxon>
        <taxon>Ecdysozoa</taxon>
        <taxon>Arthropoda</taxon>
        <taxon>Chelicerata</taxon>
        <taxon>Arachnida</taxon>
        <taxon>Araneae</taxon>
        <taxon>Araneomorphae</taxon>
        <taxon>Entelegynae</taxon>
        <taxon>Araneoidea</taxon>
        <taxon>Araneidae</taxon>
        <taxon>Araneus</taxon>
    </lineage>
</organism>
<evidence type="ECO:0000313" key="3">
    <source>
        <dbReference type="Proteomes" id="UP000499080"/>
    </source>
</evidence>
<dbReference type="EMBL" id="BGPR01000012">
    <property type="protein sequence ID" value="GBL77378.1"/>
    <property type="molecule type" value="Genomic_DNA"/>
</dbReference>